<dbReference type="Proteomes" id="UP000518752">
    <property type="component" value="Unassembled WGS sequence"/>
</dbReference>
<dbReference type="Pfam" id="PF22622">
    <property type="entry name" value="MFE-2_hydrat-2_N"/>
    <property type="match status" value="1"/>
</dbReference>
<dbReference type="GO" id="GO:0003857">
    <property type="term" value="F:(3S)-3-hydroxyacyl-CoA dehydrogenase (NAD+) activity"/>
    <property type="evidence" value="ECO:0007669"/>
    <property type="project" value="TreeGrafter"/>
</dbReference>
<dbReference type="OrthoDB" id="3592703at2759"/>
<gene>
    <name evidence="4" type="ORF">D9757_008034</name>
</gene>
<evidence type="ECO:0000313" key="4">
    <source>
        <dbReference type="EMBL" id="KAF5377374.1"/>
    </source>
</evidence>
<sequence length="301" mass="32561">MSHPDSPFADPEDSAAVAAAKTEVLKNEYSYTERDVILYNLGVGATENQLQWTYEGDEDFSPIPTFGVIPQFSASSSLSLDWLPNFNPAKLLHGEQYLSIKSPIPTSGDLVNSARVLEALDKGKAAAVTVIVETRDKHSGELIFENQQTVFIRGSGGFGGKRTGTDRGPASAANDPPKRAPDAISEEKTHSSQAALYRLSGDYNPLHILPDFAAIGGFDRPILHGLCSMGIAGKHVFQTFGSFRDIKVRFAGVVYPGETLVTEMWKEDNKVIFTTKVKEREVAVLAAAAATLDAESIKSKL</sequence>
<dbReference type="PANTHER" id="PTHR13078:SF56">
    <property type="entry name" value="PEROXISOMAL MULTIFUNCTIONAL ENZYME TYPE 2"/>
    <property type="match status" value="1"/>
</dbReference>
<feature type="domain" description="MaoC-like" evidence="2">
    <location>
        <begin position="176"/>
        <end position="284"/>
    </location>
</feature>
<evidence type="ECO:0000256" key="1">
    <source>
        <dbReference type="SAM" id="MobiDB-lite"/>
    </source>
</evidence>
<dbReference type="InterPro" id="IPR054357">
    <property type="entry name" value="MFE-2_N"/>
</dbReference>
<dbReference type="GO" id="GO:0005777">
    <property type="term" value="C:peroxisome"/>
    <property type="evidence" value="ECO:0007669"/>
    <property type="project" value="TreeGrafter"/>
</dbReference>
<feature type="domain" description="Peroxisomal multifunctional enzyme type 2-like N-terminal" evidence="3">
    <location>
        <begin position="29"/>
        <end position="154"/>
    </location>
</feature>
<organism evidence="4 5">
    <name type="scientific">Collybiopsis confluens</name>
    <dbReference type="NCBI Taxonomy" id="2823264"/>
    <lineage>
        <taxon>Eukaryota</taxon>
        <taxon>Fungi</taxon>
        <taxon>Dikarya</taxon>
        <taxon>Basidiomycota</taxon>
        <taxon>Agaricomycotina</taxon>
        <taxon>Agaricomycetes</taxon>
        <taxon>Agaricomycetidae</taxon>
        <taxon>Agaricales</taxon>
        <taxon>Marasmiineae</taxon>
        <taxon>Omphalotaceae</taxon>
        <taxon>Collybiopsis</taxon>
    </lineage>
</organism>
<comment type="caution">
    <text evidence="4">The sequence shown here is derived from an EMBL/GenBank/DDBJ whole genome shotgun (WGS) entry which is preliminary data.</text>
</comment>
<name>A0A8H5H5X5_9AGAR</name>
<dbReference type="CDD" id="cd03448">
    <property type="entry name" value="HDE_HSD"/>
    <property type="match status" value="1"/>
</dbReference>
<dbReference type="SUPFAM" id="SSF54637">
    <property type="entry name" value="Thioesterase/thiol ester dehydrase-isomerase"/>
    <property type="match status" value="2"/>
</dbReference>
<dbReference type="InterPro" id="IPR002539">
    <property type="entry name" value="MaoC-like_dom"/>
</dbReference>
<dbReference type="Gene3D" id="3.10.129.10">
    <property type="entry name" value="Hotdog Thioesterase"/>
    <property type="match status" value="1"/>
</dbReference>
<feature type="region of interest" description="Disordered" evidence="1">
    <location>
        <begin position="155"/>
        <end position="189"/>
    </location>
</feature>
<proteinExistence type="predicted"/>
<evidence type="ECO:0008006" key="6">
    <source>
        <dbReference type="Google" id="ProtNLM"/>
    </source>
</evidence>
<dbReference type="AlphaFoldDB" id="A0A8H5H5X5"/>
<evidence type="ECO:0000259" key="3">
    <source>
        <dbReference type="Pfam" id="PF22622"/>
    </source>
</evidence>
<dbReference type="EMBL" id="JAACJN010000084">
    <property type="protein sequence ID" value="KAF5377374.1"/>
    <property type="molecule type" value="Genomic_DNA"/>
</dbReference>
<keyword evidence="5" id="KW-1185">Reference proteome</keyword>
<protein>
    <recommendedName>
        <fullName evidence="6">MaoC-like domain-containing protein</fullName>
    </recommendedName>
</protein>
<dbReference type="GO" id="GO:0004300">
    <property type="term" value="F:enoyl-CoA hydratase activity"/>
    <property type="evidence" value="ECO:0007669"/>
    <property type="project" value="TreeGrafter"/>
</dbReference>
<dbReference type="Pfam" id="PF01575">
    <property type="entry name" value="MaoC_dehydratas"/>
    <property type="match status" value="1"/>
</dbReference>
<accession>A0A8H5H5X5</accession>
<dbReference type="GO" id="GO:0006635">
    <property type="term" value="P:fatty acid beta-oxidation"/>
    <property type="evidence" value="ECO:0007669"/>
    <property type="project" value="TreeGrafter"/>
</dbReference>
<dbReference type="GO" id="GO:0044594">
    <property type="term" value="F:17-beta-hydroxysteroid dehydrogenase (NAD+) activity"/>
    <property type="evidence" value="ECO:0007669"/>
    <property type="project" value="TreeGrafter"/>
</dbReference>
<feature type="compositionally biased region" description="Basic and acidic residues" evidence="1">
    <location>
        <begin position="176"/>
        <end position="189"/>
    </location>
</feature>
<dbReference type="InterPro" id="IPR029069">
    <property type="entry name" value="HotDog_dom_sf"/>
</dbReference>
<evidence type="ECO:0000313" key="5">
    <source>
        <dbReference type="Proteomes" id="UP000518752"/>
    </source>
</evidence>
<dbReference type="PANTHER" id="PTHR13078">
    <property type="entry name" value="PEROXISOMAL MULTIFUNCTIONAL ENZYME TYPE 2-RELATED"/>
    <property type="match status" value="1"/>
</dbReference>
<evidence type="ECO:0000259" key="2">
    <source>
        <dbReference type="Pfam" id="PF01575"/>
    </source>
</evidence>
<reference evidence="4 5" key="1">
    <citation type="journal article" date="2020" name="ISME J.">
        <title>Uncovering the hidden diversity of litter-decomposition mechanisms in mushroom-forming fungi.</title>
        <authorList>
            <person name="Floudas D."/>
            <person name="Bentzer J."/>
            <person name="Ahren D."/>
            <person name="Johansson T."/>
            <person name="Persson P."/>
            <person name="Tunlid A."/>
        </authorList>
    </citation>
    <scope>NUCLEOTIDE SEQUENCE [LARGE SCALE GENOMIC DNA]</scope>
    <source>
        <strain evidence="4 5">CBS 406.79</strain>
    </source>
</reference>